<dbReference type="InterPro" id="IPR012334">
    <property type="entry name" value="Pectin_lyas_fold"/>
</dbReference>
<dbReference type="EMBL" id="FQUC01000002">
    <property type="protein sequence ID" value="SHE73566.1"/>
    <property type="molecule type" value="Genomic_DNA"/>
</dbReference>
<dbReference type="InterPro" id="IPR011050">
    <property type="entry name" value="Pectin_lyase_fold/virulence"/>
</dbReference>
<sequence>MKKISVCFLIFLLTGTNTFSQKKNVPTPIPPIQFKEGKLSYQPDSLGNRIPDFSYAGYMAGEKPIPNVEVKVVVPLTNGDATEAIQKALNYVGSLNPDTNGFRGTVLLQSGEYKVSGSLLIRNSGVILRGSGTSDKGTRLTATGKDRRTLIRILGENDRVIKEAIPVNDTYVPVNSMSVTLPANHNLKTGDKILIKRPSTKEWIDKLGTVHFGGGITALGWKADEHNIYWDRTITSVNNNKITIDAPITTALDAQYGGGYIVPYFWDGRISNIGVENLTLVSEYDKLNLKDEAHSWMAITIENTSDAWVRNTNFKHFAGSAVMILETSKRITVENCKSQEPVSEIGGQRRYTFFTMGQQCLFQRLYAEQGYHDFAVGFCAAGPNAFVQCYSGLPYSFSGAIDSWASGVLFDVVNIDGNALSYKNRMQEGQGAGWTAANSVFWQCSASLIENFAPPTAQNWAIGSWSEFSGNGYWNESNNHIQPRSLYYQQLTERLGNEYTDRANLLPFSGEASSSPPIEVAMQLTKEAYTPALTLFEWIDKLQAGNNIPVSFDESLLYKEGNTKVLKQIYKPAAKTSPLMIKNGWLVRGNEVQTGLKHTIQWWNGTVQPAYLNKSASPHVTRFVPGRTGTGLTDDIDSVAVIMKRNNIAVLDHNYGLWYERRRDDHERIRRINGDVWAPFYEQPFARSGEGTAYDGLSKYDLTKYNDWYWRRLHRFVEVADREGLILMHQNYFQHNIIEAGAHWADSPWRPANNINNTGFPEPAPYAGDKRIFLAEQFYDINHPVRRELHRKYIRQCLDNFRGQNGVIQLISAEYTGPLHFVEFWLDVIAEWEKETGEKQLIALSTTKDVQDAILADPVRSAIVDIIDIRYWFYRDDNTTYEPKGGQNLAPRQHARLTKTGKHSFASVYRAVNEYRTKYPEKAVVYYADTYPSQAWASFMAGGSLACLPAIKDDAFLQQASSMSVLTELNTENQYVLGNPDRGYIIYAETGNIDLNLNAKSKFDLFWINPQSGEVIKAKQQIKGNNTIKLTSPTGQASVAWLVKK</sequence>
<dbReference type="Gene3D" id="2.160.20.10">
    <property type="entry name" value="Single-stranded right-handed beta-helix, Pectin lyase-like"/>
    <property type="match status" value="2"/>
</dbReference>
<dbReference type="Pfam" id="PF19815">
    <property type="entry name" value="DUF6298"/>
    <property type="match status" value="1"/>
</dbReference>
<dbReference type="Proteomes" id="UP000184480">
    <property type="component" value="Unassembled WGS sequence"/>
</dbReference>
<evidence type="ECO:0000259" key="1">
    <source>
        <dbReference type="Pfam" id="PF19815"/>
    </source>
</evidence>
<name>A0A1M4VX67_9BACT</name>
<protein>
    <recommendedName>
        <fullName evidence="1">DUF6298 domain-containing protein</fullName>
    </recommendedName>
</protein>
<proteinExistence type="predicted"/>
<dbReference type="RefSeq" id="WP_062176797.1">
    <property type="nucleotide sequence ID" value="NZ_BBXL01000002.1"/>
</dbReference>
<dbReference type="InterPro" id="IPR046265">
    <property type="entry name" value="DUF6298"/>
</dbReference>
<feature type="domain" description="DUF6298" evidence="1">
    <location>
        <begin position="472"/>
        <end position="963"/>
    </location>
</feature>
<organism evidence="2 3">
    <name type="scientific">Dysgonomonas macrotermitis</name>
    <dbReference type="NCBI Taxonomy" id="1346286"/>
    <lineage>
        <taxon>Bacteria</taxon>
        <taxon>Pseudomonadati</taxon>
        <taxon>Bacteroidota</taxon>
        <taxon>Bacteroidia</taxon>
        <taxon>Bacteroidales</taxon>
        <taxon>Dysgonomonadaceae</taxon>
        <taxon>Dysgonomonas</taxon>
    </lineage>
</organism>
<accession>A0A1M4VX67</accession>
<dbReference type="AlphaFoldDB" id="A0A1M4VX67"/>
<dbReference type="STRING" id="1346286.SAMN05444362_10265"/>
<gene>
    <name evidence="2" type="ORF">SAMN05444362_10265</name>
</gene>
<evidence type="ECO:0000313" key="2">
    <source>
        <dbReference type="EMBL" id="SHE73566.1"/>
    </source>
</evidence>
<evidence type="ECO:0000313" key="3">
    <source>
        <dbReference type="Proteomes" id="UP000184480"/>
    </source>
</evidence>
<dbReference type="SUPFAM" id="SSF51126">
    <property type="entry name" value="Pectin lyase-like"/>
    <property type="match status" value="1"/>
</dbReference>
<reference evidence="3" key="1">
    <citation type="submission" date="2016-11" db="EMBL/GenBank/DDBJ databases">
        <authorList>
            <person name="Varghese N."/>
            <person name="Submissions S."/>
        </authorList>
    </citation>
    <scope>NUCLEOTIDE SEQUENCE [LARGE SCALE GENOMIC DNA]</scope>
    <source>
        <strain evidence="3">DSM 27370</strain>
    </source>
</reference>
<keyword evidence="3" id="KW-1185">Reference proteome</keyword>
<dbReference type="OrthoDB" id="5488826at2"/>